<evidence type="ECO:0000313" key="7">
    <source>
        <dbReference type="EMBL" id="KAK0548413.1"/>
    </source>
</evidence>
<reference evidence="7" key="1">
    <citation type="journal article" date="2023" name="PhytoFront">
        <title>Draft Genome Resources of Seven Strains of Tilletia horrida, Causal Agent of Kernel Smut of Rice.</title>
        <authorList>
            <person name="Khanal S."/>
            <person name="Antony Babu S."/>
            <person name="Zhou X.G."/>
        </authorList>
    </citation>
    <scope>NUCLEOTIDE SEQUENCE</scope>
    <source>
        <strain evidence="7">TX6</strain>
    </source>
</reference>
<evidence type="ECO:0000256" key="3">
    <source>
        <dbReference type="ARBA" id="ARBA00023163"/>
    </source>
</evidence>
<dbReference type="Proteomes" id="UP001176517">
    <property type="component" value="Unassembled WGS sequence"/>
</dbReference>
<dbReference type="SMART" id="SM00993">
    <property type="entry name" value="YL1_C"/>
    <property type="match status" value="1"/>
</dbReference>
<dbReference type="InterPro" id="IPR013272">
    <property type="entry name" value="Vps72/YL1_C"/>
</dbReference>
<dbReference type="GO" id="GO:0006338">
    <property type="term" value="P:chromatin remodeling"/>
    <property type="evidence" value="ECO:0007669"/>
    <property type="project" value="InterPro"/>
</dbReference>
<evidence type="ECO:0000256" key="4">
    <source>
        <dbReference type="ARBA" id="ARBA00023242"/>
    </source>
</evidence>
<feature type="domain" description="Vps72/YL1 C-terminal" evidence="6">
    <location>
        <begin position="237"/>
        <end position="266"/>
    </location>
</feature>
<protein>
    <submittedName>
        <fullName evidence="7">Chromatin-remodeling complex subunit ies6</fullName>
    </submittedName>
</protein>
<name>A0AAN6GMN5_9BASI</name>
<evidence type="ECO:0000313" key="8">
    <source>
        <dbReference type="Proteomes" id="UP001176517"/>
    </source>
</evidence>
<comment type="caution">
    <text evidence="7">The sequence shown here is derived from an EMBL/GenBank/DDBJ whole genome shotgun (WGS) entry which is preliminary data.</text>
</comment>
<keyword evidence="4" id="KW-0539">Nucleus</keyword>
<dbReference type="EMBL" id="JAPDMZ010000136">
    <property type="protein sequence ID" value="KAK0548413.1"/>
    <property type="molecule type" value="Genomic_DNA"/>
</dbReference>
<gene>
    <name evidence="7" type="primary">IES6</name>
    <name evidence="7" type="ORF">OC846_004486</name>
</gene>
<dbReference type="Pfam" id="PF08265">
    <property type="entry name" value="YL1_C"/>
    <property type="match status" value="1"/>
</dbReference>
<feature type="compositionally biased region" description="Basic and acidic residues" evidence="5">
    <location>
        <begin position="134"/>
        <end position="143"/>
    </location>
</feature>
<feature type="compositionally biased region" description="Low complexity" evidence="5">
    <location>
        <begin position="189"/>
        <end position="208"/>
    </location>
</feature>
<feature type="region of interest" description="Disordered" evidence="5">
    <location>
        <begin position="1"/>
        <end position="34"/>
    </location>
</feature>
<evidence type="ECO:0000256" key="2">
    <source>
        <dbReference type="ARBA" id="ARBA00023015"/>
    </source>
</evidence>
<dbReference type="AlphaFoldDB" id="A0AAN6GMN5"/>
<feature type="region of interest" description="Disordered" evidence="5">
    <location>
        <begin position="127"/>
        <end position="228"/>
    </location>
</feature>
<evidence type="ECO:0000259" key="6">
    <source>
        <dbReference type="SMART" id="SM00993"/>
    </source>
</evidence>
<keyword evidence="3" id="KW-0804">Transcription</keyword>
<dbReference type="PANTHER" id="PTHR31200:SF1">
    <property type="entry name" value="INO80 COMPLEX SUBUNIT C"/>
    <property type="match status" value="1"/>
</dbReference>
<accession>A0AAN6GMN5</accession>
<organism evidence="7 8">
    <name type="scientific">Tilletia horrida</name>
    <dbReference type="NCBI Taxonomy" id="155126"/>
    <lineage>
        <taxon>Eukaryota</taxon>
        <taxon>Fungi</taxon>
        <taxon>Dikarya</taxon>
        <taxon>Basidiomycota</taxon>
        <taxon>Ustilaginomycotina</taxon>
        <taxon>Exobasidiomycetes</taxon>
        <taxon>Tilletiales</taxon>
        <taxon>Tilletiaceae</taxon>
        <taxon>Tilletia</taxon>
    </lineage>
</organism>
<evidence type="ECO:0000256" key="5">
    <source>
        <dbReference type="SAM" id="MobiDB-lite"/>
    </source>
</evidence>
<dbReference type="InterPro" id="IPR029525">
    <property type="entry name" value="INO80C/Ies6"/>
</dbReference>
<dbReference type="GO" id="GO:0031011">
    <property type="term" value="C:Ino80 complex"/>
    <property type="evidence" value="ECO:0007669"/>
    <property type="project" value="InterPro"/>
</dbReference>
<keyword evidence="8" id="KW-1185">Reference proteome</keyword>
<evidence type="ECO:0000256" key="1">
    <source>
        <dbReference type="ARBA" id="ARBA00004123"/>
    </source>
</evidence>
<keyword evidence="2" id="KW-0805">Transcription regulation</keyword>
<comment type="subcellular location">
    <subcellularLocation>
        <location evidence="1">Nucleus</location>
    </subcellularLocation>
</comment>
<dbReference type="PANTHER" id="PTHR31200">
    <property type="entry name" value="INO80 COMPLEX SUBUNIT C"/>
    <property type="match status" value="1"/>
</dbReference>
<sequence>MVLVSLKWRPEPEGPPKPSSSTAAADGTPEAGPTLVEQLSYSSAPRPFKSSNFTKVMSKKNKTLKQIVTTEREAALGLITSGKRKGKKPTASEVAAMAGGGANVEAPFEMTFKGAGGRKMRLVGAAAKAAQARQLREQQRLADEAAGEGGADGDATMEDVEASPAGGPSRESASARETPVETADNAVDTSTTAETPTGATGAEPTTSTLPLPDTKPKRDVPSYFTVDAPPSLRPRKHYCDVTGLLGPYTDPKTRLRYHNAEIYTAIRRFGPGVDQQYLALRGDAQTIK</sequence>
<proteinExistence type="predicted"/>